<accession>A0A810Q8N8</accession>
<dbReference type="PANTHER" id="PTHR33932:SF4">
    <property type="entry name" value="NA(+)_H(+) ANTIPORTER SUBUNIT B"/>
    <property type="match status" value="1"/>
</dbReference>
<keyword evidence="4 7" id="KW-0812">Transmembrane</keyword>
<feature type="transmembrane region" description="Helical" evidence="7">
    <location>
        <begin position="268"/>
        <end position="296"/>
    </location>
</feature>
<feature type="transmembrane region" description="Helical" evidence="7">
    <location>
        <begin position="61"/>
        <end position="82"/>
    </location>
</feature>
<evidence type="ECO:0000256" key="1">
    <source>
        <dbReference type="ARBA" id="ARBA00004651"/>
    </source>
</evidence>
<reference evidence="10" key="1">
    <citation type="submission" date="2020-09" db="EMBL/GenBank/DDBJ databases">
        <title>New species isolated from human feces.</title>
        <authorList>
            <person name="Kitahara M."/>
            <person name="Shigeno Y."/>
            <person name="Shime M."/>
            <person name="Matsumoto Y."/>
            <person name="Nakamura S."/>
            <person name="Motooka D."/>
            <person name="Fukuoka S."/>
            <person name="Nishikawa H."/>
            <person name="Benno Y."/>
        </authorList>
    </citation>
    <scope>NUCLEOTIDE SEQUENCE</scope>
    <source>
        <strain evidence="10">MM50</strain>
    </source>
</reference>
<keyword evidence="3" id="KW-1003">Cell membrane</keyword>
<keyword evidence="11" id="KW-1185">Reference proteome</keyword>
<evidence type="ECO:0000256" key="3">
    <source>
        <dbReference type="ARBA" id="ARBA00022475"/>
    </source>
</evidence>
<dbReference type="EMBL" id="AP023418">
    <property type="protein sequence ID" value="BCK80953.1"/>
    <property type="molecule type" value="Genomic_DNA"/>
</dbReference>
<feature type="transmembrane region" description="Helical" evidence="7">
    <location>
        <begin position="195"/>
        <end position="217"/>
    </location>
</feature>
<evidence type="ECO:0000259" key="9">
    <source>
        <dbReference type="Pfam" id="PF20501"/>
    </source>
</evidence>
<keyword evidence="6 7" id="KW-0472">Membrane</keyword>
<dbReference type="PANTHER" id="PTHR33932">
    <property type="entry name" value="NA(+)/H(+) ANTIPORTER SUBUNIT B"/>
    <property type="match status" value="1"/>
</dbReference>
<dbReference type="InterPro" id="IPR007182">
    <property type="entry name" value="MnhB"/>
</dbReference>
<dbReference type="GO" id="GO:0005886">
    <property type="term" value="C:plasma membrane"/>
    <property type="evidence" value="ECO:0007669"/>
    <property type="project" value="UniProtKB-SubCell"/>
</dbReference>
<evidence type="ECO:0000259" key="8">
    <source>
        <dbReference type="Pfam" id="PF04039"/>
    </source>
</evidence>
<evidence type="ECO:0000256" key="2">
    <source>
        <dbReference type="ARBA" id="ARBA00009425"/>
    </source>
</evidence>
<dbReference type="AlphaFoldDB" id="A0A810Q8N8"/>
<sequence>MKKTKRPTEQELLHQWLEGDLDLTQQLYVEKDEPQPEAVEPYQPKRDRDTFLRSLRRSLRLYNVLAFLLCAVFAALMLMTVANLPRYGSADAPTVNEVAQRYVEQGTEETGAVNTVAGMILDYRAFDTLGESFVLFTAVCAVTILMNLSPKKRRPLPKEVVNYAADPIVAGVCRGLIPVILLFGVYILLNGHLSPGGGFSGGAVLAAGLMIYALVWGDEAASRTFRASILRAVVVCSLGFYCLAKSYSFFTGANHLHSIISPGTPGNILSGGLILPLNVAVGLVVCCTMYSFYMYFRRGEL</sequence>
<evidence type="ECO:0000256" key="5">
    <source>
        <dbReference type="ARBA" id="ARBA00022989"/>
    </source>
</evidence>
<evidence type="ECO:0000256" key="4">
    <source>
        <dbReference type="ARBA" id="ARBA00022692"/>
    </source>
</evidence>
<dbReference type="RefSeq" id="WP_213541779.1">
    <property type="nucleotide sequence ID" value="NZ_AP023418.1"/>
</dbReference>
<comment type="similarity">
    <text evidence="2">Belongs to the CPA3 antiporters (TC 2.A.63) subunit B family.</text>
</comment>
<evidence type="ECO:0008006" key="12">
    <source>
        <dbReference type="Google" id="ProtNLM"/>
    </source>
</evidence>
<evidence type="ECO:0000313" key="11">
    <source>
        <dbReference type="Proteomes" id="UP000681035"/>
    </source>
</evidence>
<feature type="domain" description="Na+/H+ antiporter MnhB subunit-related protein" evidence="8">
    <location>
        <begin position="169"/>
        <end position="290"/>
    </location>
</feature>
<feature type="transmembrane region" description="Helical" evidence="7">
    <location>
        <begin position="168"/>
        <end position="189"/>
    </location>
</feature>
<dbReference type="KEGG" id="vcop:MM50RIKEN_07160"/>
<feature type="domain" description="MrpA C-terminal/MbhE" evidence="9">
    <location>
        <begin position="87"/>
        <end position="148"/>
    </location>
</feature>
<organism evidence="10 11">
    <name type="scientific">Vescimonas coprocola</name>
    <dbReference type="NCBI Taxonomy" id="2714355"/>
    <lineage>
        <taxon>Bacteria</taxon>
        <taxon>Bacillati</taxon>
        <taxon>Bacillota</taxon>
        <taxon>Clostridia</taxon>
        <taxon>Eubacteriales</taxon>
        <taxon>Oscillospiraceae</taxon>
        <taxon>Vescimonas</taxon>
    </lineage>
</organism>
<dbReference type="InterPro" id="IPR046806">
    <property type="entry name" value="MrpA_C/MbhE"/>
</dbReference>
<feature type="transmembrane region" description="Helical" evidence="7">
    <location>
        <begin position="129"/>
        <end position="148"/>
    </location>
</feature>
<gene>
    <name evidence="10" type="ORF">MM50RIKEN_07160</name>
</gene>
<comment type="subcellular location">
    <subcellularLocation>
        <location evidence="1">Cell membrane</location>
        <topology evidence="1">Multi-pass membrane protein</topology>
    </subcellularLocation>
</comment>
<feature type="transmembrane region" description="Helical" evidence="7">
    <location>
        <begin position="229"/>
        <end position="248"/>
    </location>
</feature>
<dbReference type="Proteomes" id="UP000681035">
    <property type="component" value="Chromosome"/>
</dbReference>
<name>A0A810Q8N8_9FIRM</name>
<evidence type="ECO:0000313" key="10">
    <source>
        <dbReference type="EMBL" id="BCK80953.1"/>
    </source>
</evidence>
<protein>
    <recommendedName>
        <fullName evidence="12">Multisubunit sodium/proton antiporter MrpB subunit</fullName>
    </recommendedName>
</protein>
<evidence type="ECO:0000256" key="7">
    <source>
        <dbReference type="SAM" id="Phobius"/>
    </source>
</evidence>
<keyword evidence="5 7" id="KW-1133">Transmembrane helix</keyword>
<proteinExistence type="inferred from homology"/>
<dbReference type="InterPro" id="IPR050622">
    <property type="entry name" value="CPA3_antiporter_subunitB"/>
</dbReference>
<evidence type="ECO:0000256" key="6">
    <source>
        <dbReference type="ARBA" id="ARBA00023136"/>
    </source>
</evidence>
<dbReference type="Pfam" id="PF20501">
    <property type="entry name" value="MbhE"/>
    <property type="match status" value="1"/>
</dbReference>
<dbReference type="Pfam" id="PF04039">
    <property type="entry name" value="MnhB"/>
    <property type="match status" value="1"/>
</dbReference>